<dbReference type="EMBL" id="MLJW01000434">
    <property type="protein sequence ID" value="OIQ87202.1"/>
    <property type="molecule type" value="Genomic_DNA"/>
</dbReference>
<protein>
    <submittedName>
        <fullName evidence="1">Uncharacterized protein</fullName>
    </submittedName>
</protein>
<reference evidence="1" key="1">
    <citation type="submission" date="2016-10" db="EMBL/GenBank/DDBJ databases">
        <title>Sequence of Gallionella enrichment culture.</title>
        <authorList>
            <person name="Poehlein A."/>
            <person name="Muehling M."/>
            <person name="Daniel R."/>
        </authorList>
    </citation>
    <scope>NUCLEOTIDE SEQUENCE</scope>
</reference>
<sequence length="133" mass="14082">MTVKKLAPWAVLLVLAAGGIYKLDRYFAATVDWPMVVLNAQSAAITSRQETGNLTGPDVSAALKQAFAAKGIGDRVTLVSNDGGATAAVLVTGLSARSCHGLEHHPELKDHFTRIEVVGGACADNASMRFWFK</sequence>
<gene>
    <name evidence="1" type="ORF">GALL_309290</name>
</gene>
<accession>A0A1J5QV71</accession>
<evidence type="ECO:0000313" key="1">
    <source>
        <dbReference type="EMBL" id="OIQ87202.1"/>
    </source>
</evidence>
<proteinExistence type="predicted"/>
<comment type="caution">
    <text evidence="1">The sequence shown here is derived from an EMBL/GenBank/DDBJ whole genome shotgun (WGS) entry which is preliminary data.</text>
</comment>
<name>A0A1J5QV71_9ZZZZ</name>
<organism evidence="1">
    <name type="scientific">mine drainage metagenome</name>
    <dbReference type="NCBI Taxonomy" id="410659"/>
    <lineage>
        <taxon>unclassified sequences</taxon>
        <taxon>metagenomes</taxon>
        <taxon>ecological metagenomes</taxon>
    </lineage>
</organism>
<dbReference type="AlphaFoldDB" id="A0A1J5QV71"/>